<evidence type="ECO:0008006" key="4">
    <source>
        <dbReference type="Google" id="ProtNLM"/>
    </source>
</evidence>
<gene>
    <name evidence="2" type="ORF">TCAL_17396</name>
</gene>
<accession>A0A553PK30</accession>
<dbReference type="Proteomes" id="UP000318571">
    <property type="component" value="Chromosome 11"/>
</dbReference>
<dbReference type="Gene3D" id="3.90.550.20">
    <property type="match status" value="1"/>
</dbReference>
<keyword evidence="1" id="KW-0472">Membrane</keyword>
<dbReference type="AlphaFoldDB" id="A0A553PK30"/>
<evidence type="ECO:0000313" key="3">
    <source>
        <dbReference type="Proteomes" id="UP000318571"/>
    </source>
</evidence>
<feature type="transmembrane region" description="Helical" evidence="1">
    <location>
        <begin position="14"/>
        <end position="32"/>
    </location>
</feature>
<organism evidence="2 3">
    <name type="scientific">Tigriopus californicus</name>
    <name type="common">Marine copepod</name>
    <dbReference type="NCBI Taxonomy" id="6832"/>
    <lineage>
        <taxon>Eukaryota</taxon>
        <taxon>Metazoa</taxon>
        <taxon>Ecdysozoa</taxon>
        <taxon>Arthropoda</taxon>
        <taxon>Crustacea</taxon>
        <taxon>Multicrustacea</taxon>
        <taxon>Hexanauplia</taxon>
        <taxon>Copepoda</taxon>
        <taxon>Harpacticoida</taxon>
        <taxon>Harpacticidae</taxon>
        <taxon>Tigriopus</taxon>
    </lineage>
</organism>
<dbReference type="EMBL" id="VCGU01000003">
    <property type="protein sequence ID" value="TRY78040.1"/>
    <property type="molecule type" value="Genomic_DNA"/>
</dbReference>
<evidence type="ECO:0000313" key="2">
    <source>
        <dbReference type="EMBL" id="TRY78040.1"/>
    </source>
</evidence>
<dbReference type="OMA" id="FIEVICI"/>
<dbReference type="Pfam" id="PF04488">
    <property type="entry name" value="Gly_transf_sug"/>
    <property type="match status" value="1"/>
</dbReference>
<dbReference type="InterPro" id="IPR007577">
    <property type="entry name" value="GlycoTrfase_DXD_sugar-bd_CS"/>
</dbReference>
<protein>
    <recommendedName>
        <fullName evidence="4">Alpha-1,4-N-acetylglucosaminyltransferase</fullName>
    </recommendedName>
</protein>
<reference evidence="2 3" key="1">
    <citation type="journal article" date="2018" name="Nat. Ecol. Evol.">
        <title>Genomic signatures of mitonuclear coevolution across populations of Tigriopus californicus.</title>
        <authorList>
            <person name="Barreto F.S."/>
            <person name="Watson E.T."/>
            <person name="Lima T.G."/>
            <person name="Willett C.S."/>
            <person name="Edmands S."/>
            <person name="Li W."/>
            <person name="Burton R.S."/>
        </authorList>
    </citation>
    <scope>NUCLEOTIDE SEQUENCE [LARGE SCALE GENOMIC DNA]</scope>
    <source>
        <strain evidence="2 3">San Diego</strain>
    </source>
</reference>
<dbReference type="PANTHER" id="PTHR46830">
    <property type="entry name" value="TRANSFERASE, PUTATIVE-RELATED"/>
    <property type="match status" value="1"/>
</dbReference>
<proteinExistence type="predicted"/>
<dbReference type="InterPro" id="IPR029044">
    <property type="entry name" value="Nucleotide-diphossugar_trans"/>
</dbReference>
<dbReference type="PANTHER" id="PTHR46830:SF1">
    <property type="entry name" value="ALPHA-1,4-N-ACETYLGLUCOSAMINYLTRANSFERASE"/>
    <property type="match status" value="1"/>
</dbReference>
<keyword evidence="1" id="KW-0812">Transmembrane</keyword>
<evidence type="ECO:0000256" key="1">
    <source>
        <dbReference type="SAM" id="Phobius"/>
    </source>
</evidence>
<keyword evidence="1" id="KW-1133">Transmembrane helix</keyword>
<keyword evidence="3" id="KW-1185">Reference proteome</keyword>
<dbReference type="SUPFAM" id="SSF53448">
    <property type="entry name" value="Nucleotide-diphospho-sugar transferases"/>
    <property type="match status" value="1"/>
</dbReference>
<sequence>MLKSLSCKLTAKSFLWPLFIVSFLLLLLILYYCTQIEISHNLDGLQSGPNSDHPCATHSAAFQDHFVVPNHVHFVHFNTPNFSFVSFVCIASALINHRPERVIIHTNVNTTELDQDRFVRVLRRNFPLTVEFRTTRRPTHVFGVRLGSAFHATDVYRLHVAVKEGGIFLDQDTFVVQSLDPLRYYPAVVGWPEGQFVGTQALFFEPQSYFGRVWLESYRDYRPSLWYYNSGELLTTTVLRQCPDLVHREPVLLGVQGLAHELYEMMWDQWRKYYTVHLLFRHREYLTPGDQNQSGIMEFDEVNVWNYNHTFGAMARQVLSNIQDFP</sequence>
<comment type="caution">
    <text evidence="2">The sequence shown here is derived from an EMBL/GenBank/DDBJ whole genome shotgun (WGS) entry which is preliminary data.</text>
</comment>
<name>A0A553PK30_TIGCA</name>